<evidence type="ECO:0000256" key="16">
    <source>
        <dbReference type="ARBA" id="ARBA00029570"/>
    </source>
</evidence>
<protein>
    <recommendedName>
        <fullName evidence="16">Adenosylcobinamide kinase</fullName>
        <ecNumber evidence="8">2.7.1.156</ecNumber>
        <ecNumber evidence="9">2.7.7.62</ecNumber>
    </recommendedName>
    <alternativeName>
        <fullName evidence="17">Adenosylcobinamide-phosphate guanylyltransferase</fullName>
    </alternativeName>
</protein>
<evidence type="ECO:0000256" key="15">
    <source>
        <dbReference type="ARBA" id="ARBA00023134"/>
    </source>
</evidence>
<dbReference type="RefSeq" id="WP_192040172.1">
    <property type="nucleotide sequence ID" value="NZ_JACYWE010000010.1"/>
</dbReference>
<dbReference type="GO" id="GO:0043752">
    <property type="term" value="F:adenosylcobinamide kinase activity"/>
    <property type="evidence" value="ECO:0007669"/>
    <property type="project" value="UniProtKB-EC"/>
</dbReference>
<evidence type="ECO:0000256" key="13">
    <source>
        <dbReference type="ARBA" id="ARBA00022777"/>
    </source>
</evidence>
<dbReference type="InterPro" id="IPR003203">
    <property type="entry name" value="CobU/CobP"/>
</dbReference>
<sequence length="174" mass="19118">MRCLVLGGARSGKSGHGEQVINEWAPRQPVRYIATAPDRPGDEEWAERVRAHQQRRPAHWKTVRTDDLAAELDRDTSLPTMIDDLGMWLAAMMDQAGAWTDSSRASAPVDRLVDAVVRYPGPLVIVTPEVGMGIVPETRSGRAFRDEIGVLNARIAEECEKVVLVVAGIPLSLK</sequence>
<dbReference type="GO" id="GO:0008820">
    <property type="term" value="F:cobinamide phosphate guanylyltransferase activity"/>
    <property type="evidence" value="ECO:0007669"/>
    <property type="project" value="UniProtKB-EC"/>
</dbReference>
<dbReference type="EC" id="2.7.7.62" evidence="9"/>
<feature type="binding site" evidence="19">
    <location>
        <position position="83"/>
    </location>
    <ligand>
        <name>GTP</name>
        <dbReference type="ChEBI" id="CHEBI:37565"/>
    </ligand>
</feature>
<dbReference type="Gene3D" id="3.40.50.300">
    <property type="entry name" value="P-loop containing nucleotide triphosphate hydrolases"/>
    <property type="match status" value="1"/>
</dbReference>
<dbReference type="GO" id="GO:0005525">
    <property type="term" value="F:GTP binding"/>
    <property type="evidence" value="ECO:0007669"/>
    <property type="project" value="UniProtKB-KW"/>
</dbReference>
<evidence type="ECO:0000256" key="12">
    <source>
        <dbReference type="ARBA" id="ARBA00022741"/>
    </source>
</evidence>
<name>A0A927JF50_9ACTN</name>
<dbReference type="Proteomes" id="UP000642993">
    <property type="component" value="Unassembled WGS sequence"/>
</dbReference>
<dbReference type="SUPFAM" id="SSF52540">
    <property type="entry name" value="P-loop containing nucleoside triphosphate hydrolases"/>
    <property type="match status" value="1"/>
</dbReference>
<organism evidence="20 21">
    <name type="scientific">Lolliginicoccus lacisalsi</name>
    <dbReference type="NCBI Taxonomy" id="2742202"/>
    <lineage>
        <taxon>Bacteria</taxon>
        <taxon>Bacillati</taxon>
        <taxon>Actinomycetota</taxon>
        <taxon>Actinomycetes</taxon>
        <taxon>Mycobacteriales</taxon>
        <taxon>Hoyosellaceae</taxon>
        <taxon>Lolliginicoccus</taxon>
    </lineage>
</organism>
<evidence type="ECO:0000256" key="10">
    <source>
        <dbReference type="ARBA" id="ARBA00022573"/>
    </source>
</evidence>
<keyword evidence="13 20" id="KW-0418">Kinase</keyword>
<keyword evidence="21" id="KW-1185">Reference proteome</keyword>
<keyword evidence="15 19" id="KW-0342">GTP-binding</keyword>
<feature type="active site" description="GMP-histidine intermediate" evidence="18">
    <location>
        <position position="52"/>
    </location>
</feature>
<evidence type="ECO:0000256" key="19">
    <source>
        <dbReference type="PIRSR" id="PIRSR006135-2"/>
    </source>
</evidence>
<dbReference type="PIRSF" id="PIRSF006135">
    <property type="entry name" value="CobU"/>
    <property type="match status" value="1"/>
</dbReference>
<dbReference type="AlphaFoldDB" id="A0A927JF50"/>
<comment type="catalytic activity">
    <reaction evidence="2">
        <text>adenosylcob(III)inamide phosphate + GTP + H(+) = adenosylcob(III)inamide-GDP + diphosphate</text>
        <dbReference type="Rhea" id="RHEA:22712"/>
        <dbReference type="ChEBI" id="CHEBI:15378"/>
        <dbReference type="ChEBI" id="CHEBI:33019"/>
        <dbReference type="ChEBI" id="CHEBI:37565"/>
        <dbReference type="ChEBI" id="CHEBI:58502"/>
        <dbReference type="ChEBI" id="CHEBI:60487"/>
        <dbReference type="EC" id="2.7.7.62"/>
    </reaction>
</comment>
<keyword evidence="14" id="KW-0067">ATP-binding</keyword>
<keyword evidence="11 20" id="KW-0808">Transferase</keyword>
<comment type="pathway">
    <text evidence="5">Cofactor biosynthesis; adenosylcobalamin biosynthesis; adenosylcobalamin from cob(II)yrinate a,c-diamide: step 6/7.</text>
</comment>
<evidence type="ECO:0000313" key="21">
    <source>
        <dbReference type="Proteomes" id="UP000642993"/>
    </source>
</evidence>
<accession>A0A927JF50</accession>
<comment type="similarity">
    <text evidence="7">Belongs to the CobU/CobP family.</text>
</comment>
<dbReference type="EC" id="2.7.1.156" evidence="8"/>
<evidence type="ECO:0000256" key="6">
    <source>
        <dbReference type="ARBA" id="ARBA00005159"/>
    </source>
</evidence>
<evidence type="ECO:0000256" key="8">
    <source>
        <dbReference type="ARBA" id="ARBA00012016"/>
    </source>
</evidence>
<evidence type="ECO:0000256" key="14">
    <source>
        <dbReference type="ARBA" id="ARBA00022840"/>
    </source>
</evidence>
<evidence type="ECO:0000256" key="17">
    <source>
        <dbReference type="ARBA" id="ARBA00030571"/>
    </source>
</evidence>
<comment type="catalytic activity">
    <reaction evidence="3">
        <text>adenosylcob(III)inamide + GTP = adenosylcob(III)inamide phosphate + GDP + H(+)</text>
        <dbReference type="Rhea" id="RHEA:15765"/>
        <dbReference type="ChEBI" id="CHEBI:2480"/>
        <dbReference type="ChEBI" id="CHEBI:15378"/>
        <dbReference type="ChEBI" id="CHEBI:37565"/>
        <dbReference type="ChEBI" id="CHEBI:58189"/>
        <dbReference type="ChEBI" id="CHEBI:58502"/>
        <dbReference type="EC" id="2.7.1.156"/>
    </reaction>
</comment>
<comment type="caution">
    <text evidence="20">The sequence shown here is derived from an EMBL/GenBank/DDBJ whole genome shotgun (WGS) entry which is preliminary data.</text>
</comment>
<evidence type="ECO:0000256" key="18">
    <source>
        <dbReference type="PIRSR" id="PIRSR006135-1"/>
    </source>
</evidence>
<comment type="function">
    <text evidence="4">Catalyzes ATP-dependent phosphorylation of adenosylcobinamide and addition of GMP to adenosylcobinamide phosphate.</text>
</comment>
<dbReference type="CDD" id="cd00544">
    <property type="entry name" value="CobU"/>
    <property type="match status" value="1"/>
</dbReference>
<gene>
    <name evidence="20" type="primary">cobU</name>
    <name evidence="20" type="ORF">HT102_14560</name>
</gene>
<comment type="catalytic activity">
    <reaction evidence="1">
        <text>adenosylcob(III)inamide + ATP = adenosylcob(III)inamide phosphate + ADP + H(+)</text>
        <dbReference type="Rhea" id="RHEA:15769"/>
        <dbReference type="ChEBI" id="CHEBI:2480"/>
        <dbReference type="ChEBI" id="CHEBI:15378"/>
        <dbReference type="ChEBI" id="CHEBI:30616"/>
        <dbReference type="ChEBI" id="CHEBI:58502"/>
        <dbReference type="ChEBI" id="CHEBI:456216"/>
        <dbReference type="EC" id="2.7.1.156"/>
    </reaction>
</comment>
<dbReference type="Pfam" id="PF02283">
    <property type="entry name" value="CobU"/>
    <property type="match status" value="1"/>
</dbReference>
<dbReference type="EMBL" id="JACYWE010000010">
    <property type="protein sequence ID" value="MBD8507707.1"/>
    <property type="molecule type" value="Genomic_DNA"/>
</dbReference>
<feature type="binding site" evidence="19">
    <location>
        <begin position="34"/>
        <end position="36"/>
    </location>
    <ligand>
        <name>GTP</name>
        <dbReference type="ChEBI" id="CHEBI:37565"/>
    </ligand>
</feature>
<evidence type="ECO:0000256" key="2">
    <source>
        <dbReference type="ARBA" id="ARBA00000711"/>
    </source>
</evidence>
<dbReference type="GO" id="GO:0009236">
    <property type="term" value="P:cobalamin biosynthetic process"/>
    <property type="evidence" value="ECO:0007669"/>
    <property type="project" value="UniProtKB-KW"/>
</dbReference>
<evidence type="ECO:0000256" key="1">
    <source>
        <dbReference type="ARBA" id="ARBA00000312"/>
    </source>
</evidence>
<keyword evidence="10" id="KW-0169">Cobalamin biosynthesis</keyword>
<feature type="binding site" evidence="19">
    <location>
        <begin position="7"/>
        <end position="14"/>
    </location>
    <ligand>
        <name>GTP</name>
        <dbReference type="ChEBI" id="CHEBI:37565"/>
    </ligand>
</feature>
<keyword evidence="12 19" id="KW-0547">Nucleotide-binding</keyword>
<evidence type="ECO:0000256" key="9">
    <source>
        <dbReference type="ARBA" id="ARBA00012523"/>
    </source>
</evidence>
<evidence type="ECO:0000256" key="3">
    <source>
        <dbReference type="ARBA" id="ARBA00001522"/>
    </source>
</evidence>
<dbReference type="GO" id="GO:0005524">
    <property type="term" value="F:ATP binding"/>
    <property type="evidence" value="ECO:0007669"/>
    <property type="project" value="UniProtKB-KW"/>
</dbReference>
<evidence type="ECO:0000256" key="7">
    <source>
        <dbReference type="ARBA" id="ARBA00007490"/>
    </source>
</evidence>
<dbReference type="InterPro" id="IPR027417">
    <property type="entry name" value="P-loop_NTPase"/>
</dbReference>
<dbReference type="PANTHER" id="PTHR34848:SF1">
    <property type="entry name" value="BIFUNCTIONAL ADENOSYLCOBALAMIN BIOSYNTHESIS PROTEIN COBU"/>
    <property type="match status" value="1"/>
</dbReference>
<evidence type="ECO:0000313" key="20">
    <source>
        <dbReference type="EMBL" id="MBD8507707.1"/>
    </source>
</evidence>
<comment type="pathway">
    <text evidence="6">Cofactor biosynthesis; adenosylcobalamin biosynthesis; adenosylcobalamin from cob(II)yrinate a,c-diamide: step 5/7.</text>
</comment>
<dbReference type="PANTHER" id="PTHR34848">
    <property type="match status" value="1"/>
</dbReference>
<reference evidence="20" key="1">
    <citation type="submission" date="2020-09" db="EMBL/GenBank/DDBJ databases">
        <title>Hoyosella lacisalsi sp. nov., a halotolerant actinobacterium isolated from soil of Lake Gudzhirganskoe.</title>
        <authorList>
            <person name="Yang Q."/>
            <person name="Guo P.Y."/>
            <person name="Liu S.W."/>
            <person name="Li F.N."/>
            <person name="Sun C.H."/>
        </authorList>
    </citation>
    <scope>NUCLEOTIDE SEQUENCE</scope>
    <source>
        <strain evidence="20">G463</strain>
    </source>
</reference>
<proteinExistence type="inferred from homology"/>
<keyword evidence="20" id="KW-0548">Nucleotidyltransferase</keyword>
<evidence type="ECO:0000256" key="5">
    <source>
        <dbReference type="ARBA" id="ARBA00004692"/>
    </source>
</evidence>
<evidence type="ECO:0000256" key="11">
    <source>
        <dbReference type="ARBA" id="ARBA00022679"/>
    </source>
</evidence>
<evidence type="ECO:0000256" key="4">
    <source>
        <dbReference type="ARBA" id="ARBA00003889"/>
    </source>
</evidence>
<dbReference type="NCBIfam" id="NF004469">
    <property type="entry name" value="PRK05800.1"/>
    <property type="match status" value="1"/>
</dbReference>